<comment type="similarity">
    <text evidence="1">Belongs to the FGGY kinase family.</text>
</comment>
<sequence>MDSSTQSCTVELRDSHTGALVAAGDAPQPHVAPPHSEQDPRDWWAALCLGMARALKNSDRPATDVRALSVVGQCHGLVCLDDHGDVLRSAKL</sequence>
<evidence type="ECO:0000256" key="4">
    <source>
        <dbReference type="ARBA" id="ARBA00022777"/>
    </source>
</evidence>
<dbReference type="InterPro" id="IPR018484">
    <property type="entry name" value="FGGY_N"/>
</dbReference>
<keyword evidence="8" id="KW-1185">Reference proteome</keyword>
<dbReference type="PANTHER" id="PTHR43095">
    <property type="entry name" value="SUGAR KINASE"/>
    <property type="match status" value="1"/>
</dbReference>
<organism evidence="7 8">
    <name type="scientific">Nocardiopsis kunsanensis</name>
    <dbReference type="NCBI Taxonomy" id="141693"/>
    <lineage>
        <taxon>Bacteria</taxon>
        <taxon>Bacillati</taxon>
        <taxon>Actinomycetota</taxon>
        <taxon>Actinomycetes</taxon>
        <taxon>Streptosporangiales</taxon>
        <taxon>Nocardiopsidaceae</taxon>
        <taxon>Nocardiopsis</taxon>
    </lineage>
</organism>
<dbReference type="GO" id="GO:0016301">
    <property type="term" value="F:kinase activity"/>
    <property type="evidence" value="ECO:0007669"/>
    <property type="project" value="UniProtKB-KW"/>
</dbReference>
<keyword evidence="4" id="KW-0418">Kinase</keyword>
<evidence type="ECO:0000313" key="7">
    <source>
        <dbReference type="EMBL" id="GHD26979.1"/>
    </source>
</evidence>
<evidence type="ECO:0000256" key="1">
    <source>
        <dbReference type="ARBA" id="ARBA00009156"/>
    </source>
</evidence>
<dbReference type="PANTHER" id="PTHR43095:SF5">
    <property type="entry name" value="XYLULOSE KINASE"/>
    <property type="match status" value="1"/>
</dbReference>
<comment type="caution">
    <text evidence="7">The sequence shown here is derived from an EMBL/GenBank/DDBJ whole genome shotgun (WGS) entry which is preliminary data.</text>
</comment>
<feature type="domain" description="Carbohydrate kinase FGGY N-terminal" evidence="6">
    <location>
        <begin position="5"/>
        <end position="91"/>
    </location>
</feature>
<dbReference type="GO" id="GO:0042732">
    <property type="term" value="P:D-xylose metabolic process"/>
    <property type="evidence" value="ECO:0007669"/>
    <property type="project" value="UniProtKB-KW"/>
</dbReference>
<dbReference type="AlphaFoldDB" id="A0A919CHV5"/>
<dbReference type="EMBL" id="BMXL01000012">
    <property type="protein sequence ID" value="GHD26979.1"/>
    <property type="molecule type" value="Genomic_DNA"/>
</dbReference>
<feature type="region of interest" description="Disordered" evidence="5">
    <location>
        <begin position="18"/>
        <end position="39"/>
    </location>
</feature>
<name>A0A919CHV5_9ACTN</name>
<accession>A0A919CHV5</accession>
<evidence type="ECO:0000313" key="8">
    <source>
        <dbReference type="Proteomes" id="UP000654947"/>
    </source>
</evidence>
<evidence type="ECO:0000256" key="2">
    <source>
        <dbReference type="ARBA" id="ARBA00022629"/>
    </source>
</evidence>
<protein>
    <recommendedName>
        <fullName evidence="6">Carbohydrate kinase FGGY N-terminal domain-containing protein</fullName>
    </recommendedName>
</protein>
<dbReference type="Proteomes" id="UP000654947">
    <property type="component" value="Unassembled WGS sequence"/>
</dbReference>
<keyword evidence="2" id="KW-0859">Xylose metabolism</keyword>
<keyword evidence="2" id="KW-0119">Carbohydrate metabolism</keyword>
<dbReference type="Pfam" id="PF00370">
    <property type="entry name" value="FGGY_N"/>
    <property type="match status" value="1"/>
</dbReference>
<evidence type="ECO:0000256" key="5">
    <source>
        <dbReference type="SAM" id="MobiDB-lite"/>
    </source>
</evidence>
<dbReference type="InterPro" id="IPR043129">
    <property type="entry name" value="ATPase_NBD"/>
</dbReference>
<proteinExistence type="inferred from homology"/>
<reference evidence="7 8" key="1">
    <citation type="journal article" date="2014" name="Int. J. Syst. Evol. Microbiol.">
        <title>Complete genome sequence of Corynebacterium casei LMG S-19264T (=DSM 44701T), isolated from a smear-ripened cheese.</title>
        <authorList>
            <consortium name="US DOE Joint Genome Institute (JGI-PGF)"/>
            <person name="Walter F."/>
            <person name="Albersmeier A."/>
            <person name="Kalinowski J."/>
            <person name="Ruckert C."/>
        </authorList>
    </citation>
    <scope>NUCLEOTIDE SEQUENCE [LARGE SCALE GENOMIC DNA]</scope>
    <source>
        <strain evidence="7 8">KCTC 19473</strain>
    </source>
</reference>
<evidence type="ECO:0000259" key="6">
    <source>
        <dbReference type="Pfam" id="PF00370"/>
    </source>
</evidence>
<dbReference type="InterPro" id="IPR050406">
    <property type="entry name" value="FGGY_Carb_Kinase"/>
</dbReference>
<evidence type="ECO:0000256" key="3">
    <source>
        <dbReference type="ARBA" id="ARBA00022679"/>
    </source>
</evidence>
<keyword evidence="3" id="KW-0808">Transferase</keyword>
<gene>
    <name evidence="7" type="ORF">GCM10007147_25580</name>
</gene>
<dbReference type="Gene3D" id="3.30.420.40">
    <property type="match status" value="1"/>
</dbReference>
<dbReference type="SUPFAM" id="SSF53067">
    <property type="entry name" value="Actin-like ATPase domain"/>
    <property type="match status" value="1"/>
</dbReference>